<dbReference type="EMBL" id="QNRX01000011">
    <property type="protein sequence ID" value="RBP62624.1"/>
    <property type="molecule type" value="Genomic_DNA"/>
</dbReference>
<comment type="caution">
    <text evidence="1">The sequence shown here is derived from an EMBL/GenBank/DDBJ whole genome shotgun (WGS) entry which is preliminary data.</text>
</comment>
<accession>A0A366I409</accession>
<sequence length="185" mass="20428">MLGIKRDIFESLKFHIKDVNASTLLSIPLKRICSSPFVVVCIGTDRCIGDSLGPLVGYNLKNLDVRYPVYGTINEPIHAMNLEEKLELLKANYSNHSIIAVDASLGNKKSVGTIQFREGPIYPGKGVGKKLPPIGDYSLIGVVDTMDKFNNANIHQVRLSFVMEMADVITDCLYKATHSALYARN</sequence>
<evidence type="ECO:0000313" key="1">
    <source>
        <dbReference type="EMBL" id="RBP62624.1"/>
    </source>
</evidence>
<dbReference type="AlphaFoldDB" id="A0A366I409"/>
<evidence type="ECO:0000313" key="2">
    <source>
        <dbReference type="Proteomes" id="UP000253490"/>
    </source>
</evidence>
<organism evidence="1 2">
    <name type="scientific">Alkalibaculum bacchi</name>
    <dbReference type="NCBI Taxonomy" id="645887"/>
    <lineage>
        <taxon>Bacteria</taxon>
        <taxon>Bacillati</taxon>
        <taxon>Bacillota</taxon>
        <taxon>Clostridia</taxon>
        <taxon>Eubacteriales</taxon>
        <taxon>Eubacteriaceae</taxon>
        <taxon>Alkalibaculum</taxon>
    </lineage>
</organism>
<dbReference type="InterPro" id="IPR023430">
    <property type="entry name" value="Pept_HybD-like_dom_sf"/>
</dbReference>
<dbReference type="SUPFAM" id="SSF53163">
    <property type="entry name" value="HybD-like"/>
    <property type="match status" value="1"/>
</dbReference>
<proteinExistence type="predicted"/>
<protein>
    <submittedName>
        <fullName evidence="1">Putative sporulation protein YyaC</fullName>
    </submittedName>
</protein>
<keyword evidence="2" id="KW-1185">Reference proteome</keyword>
<reference evidence="1 2" key="1">
    <citation type="submission" date="2018-06" db="EMBL/GenBank/DDBJ databases">
        <title>Genomic Encyclopedia of Type Strains, Phase IV (KMG-IV): sequencing the most valuable type-strain genomes for metagenomic binning, comparative biology and taxonomic classification.</title>
        <authorList>
            <person name="Goeker M."/>
        </authorList>
    </citation>
    <scope>NUCLEOTIDE SEQUENCE [LARGE SCALE GENOMIC DNA]</scope>
    <source>
        <strain evidence="1 2">DSM 22112</strain>
    </source>
</reference>
<dbReference type="InterPro" id="IPR009665">
    <property type="entry name" value="YyaC"/>
</dbReference>
<dbReference type="Proteomes" id="UP000253490">
    <property type="component" value="Unassembled WGS sequence"/>
</dbReference>
<dbReference type="NCBIfam" id="TIGR02841">
    <property type="entry name" value="spore_YyaC"/>
    <property type="match status" value="1"/>
</dbReference>
<dbReference type="OrthoDB" id="9815953at2"/>
<gene>
    <name evidence="1" type="ORF">DES36_11156</name>
</gene>
<dbReference type="RefSeq" id="WP_113920944.1">
    <property type="nucleotide sequence ID" value="NZ_QNRX01000011.1"/>
</dbReference>
<name>A0A366I409_9FIRM</name>
<dbReference type="Pfam" id="PF06866">
    <property type="entry name" value="DUF1256"/>
    <property type="match status" value="1"/>
</dbReference>